<dbReference type="InterPro" id="IPR009057">
    <property type="entry name" value="Homeodomain-like_sf"/>
</dbReference>
<dbReference type="PANTHER" id="PTHR43280">
    <property type="entry name" value="ARAC-FAMILY TRANSCRIPTIONAL REGULATOR"/>
    <property type="match status" value="1"/>
</dbReference>
<dbReference type="Gene3D" id="1.10.10.60">
    <property type="entry name" value="Homeodomain-like"/>
    <property type="match status" value="1"/>
</dbReference>
<dbReference type="InterPro" id="IPR018060">
    <property type="entry name" value="HTH_AraC"/>
</dbReference>
<keyword evidence="6" id="KW-1185">Reference proteome</keyword>
<sequence>MLINRSDNKFLTTQCNVYISPHEVLNPYISTYNILFPEKNMLSEKYTIIPDASGTFSFAYDGKSIKSELWGASSKINVIGSEANNYNFLLLVELKPCGLYQFTGVNQKEFTDIRIDLEAVNKSLNTSLCNIIEKAIDVNDLVNGLNATFLSHMADVYQINTMLGLIRKIHNNNGFLHIKELSFSEHYSERHLNRLFYQYIGMNVKLFSRIVRINNAIGQMKNLKSSCTLISQQAGYYDQSHFINDFKEICGVPPTQYLKNMSDFSNSIFKP</sequence>
<dbReference type="RefSeq" id="WP_132247894.1">
    <property type="nucleotide sequence ID" value="NZ_SLWV01000037.1"/>
</dbReference>
<keyword evidence="1" id="KW-0805">Transcription regulation</keyword>
<dbReference type="PANTHER" id="PTHR43280:SF2">
    <property type="entry name" value="HTH-TYPE TRANSCRIPTIONAL REGULATOR EXSA"/>
    <property type="match status" value="1"/>
</dbReference>
<reference evidence="5 6" key="1">
    <citation type="submission" date="2019-03" db="EMBL/GenBank/DDBJ databases">
        <title>Genomic Encyclopedia of Type Strains, Phase IV (KMG-IV): sequencing the most valuable type-strain genomes for metagenomic binning, comparative biology and taxonomic classification.</title>
        <authorList>
            <person name="Goeker M."/>
        </authorList>
    </citation>
    <scope>NUCLEOTIDE SEQUENCE [LARGE SCALE GENOMIC DNA]</scope>
    <source>
        <strain evidence="5 6">DSM 102940</strain>
    </source>
</reference>
<protein>
    <submittedName>
        <fullName evidence="5">AraC family transcriptional regulator</fullName>
    </submittedName>
</protein>
<keyword evidence="3" id="KW-0804">Transcription</keyword>
<proteinExistence type="predicted"/>
<evidence type="ECO:0000313" key="6">
    <source>
        <dbReference type="Proteomes" id="UP000294919"/>
    </source>
</evidence>
<evidence type="ECO:0000259" key="4">
    <source>
        <dbReference type="PROSITE" id="PS01124"/>
    </source>
</evidence>
<dbReference type="EMBL" id="SLWV01000037">
    <property type="protein sequence ID" value="TCO68909.1"/>
    <property type="molecule type" value="Genomic_DNA"/>
</dbReference>
<dbReference type="Pfam" id="PF12833">
    <property type="entry name" value="HTH_18"/>
    <property type="match status" value="1"/>
</dbReference>
<organism evidence="5 6">
    <name type="scientific">Marinisporobacter balticus</name>
    <dbReference type="NCBI Taxonomy" id="2018667"/>
    <lineage>
        <taxon>Bacteria</taxon>
        <taxon>Bacillati</taxon>
        <taxon>Bacillota</taxon>
        <taxon>Clostridia</taxon>
        <taxon>Peptostreptococcales</taxon>
        <taxon>Thermotaleaceae</taxon>
        <taxon>Marinisporobacter</taxon>
    </lineage>
</organism>
<accession>A0A4R2KF22</accession>
<gene>
    <name evidence="5" type="ORF">EV214_1371</name>
</gene>
<keyword evidence="2" id="KW-0238">DNA-binding</keyword>
<evidence type="ECO:0000256" key="1">
    <source>
        <dbReference type="ARBA" id="ARBA00023015"/>
    </source>
</evidence>
<dbReference type="GO" id="GO:0003700">
    <property type="term" value="F:DNA-binding transcription factor activity"/>
    <property type="evidence" value="ECO:0007669"/>
    <property type="project" value="InterPro"/>
</dbReference>
<dbReference type="OrthoDB" id="323290at2"/>
<dbReference type="SMART" id="SM00342">
    <property type="entry name" value="HTH_ARAC"/>
    <property type="match status" value="1"/>
</dbReference>
<name>A0A4R2KF22_9FIRM</name>
<evidence type="ECO:0000256" key="3">
    <source>
        <dbReference type="ARBA" id="ARBA00023163"/>
    </source>
</evidence>
<evidence type="ECO:0000256" key="2">
    <source>
        <dbReference type="ARBA" id="ARBA00023125"/>
    </source>
</evidence>
<evidence type="ECO:0000313" key="5">
    <source>
        <dbReference type="EMBL" id="TCO68909.1"/>
    </source>
</evidence>
<dbReference type="AlphaFoldDB" id="A0A4R2KF22"/>
<comment type="caution">
    <text evidence="5">The sequence shown here is derived from an EMBL/GenBank/DDBJ whole genome shotgun (WGS) entry which is preliminary data.</text>
</comment>
<dbReference type="SUPFAM" id="SSF46689">
    <property type="entry name" value="Homeodomain-like"/>
    <property type="match status" value="1"/>
</dbReference>
<feature type="domain" description="HTH araC/xylS-type" evidence="4">
    <location>
        <begin position="160"/>
        <end position="260"/>
    </location>
</feature>
<dbReference type="GO" id="GO:0043565">
    <property type="term" value="F:sequence-specific DNA binding"/>
    <property type="evidence" value="ECO:0007669"/>
    <property type="project" value="InterPro"/>
</dbReference>
<dbReference type="Proteomes" id="UP000294919">
    <property type="component" value="Unassembled WGS sequence"/>
</dbReference>
<dbReference type="PROSITE" id="PS01124">
    <property type="entry name" value="HTH_ARAC_FAMILY_2"/>
    <property type="match status" value="1"/>
</dbReference>